<keyword evidence="16" id="KW-1185">Reference proteome</keyword>
<dbReference type="STRING" id="69332.A0A388LTE0"/>
<evidence type="ECO:0000256" key="6">
    <source>
        <dbReference type="ARBA" id="ARBA00022771"/>
    </source>
</evidence>
<dbReference type="InterPro" id="IPR022764">
    <property type="entry name" value="Peptidase_S54_rhomboid_dom"/>
</dbReference>
<dbReference type="PANTHER" id="PTHR43066">
    <property type="entry name" value="RHOMBOID-RELATED PROTEIN"/>
    <property type="match status" value="1"/>
</dbReference>
<dbReference type="Gene3D" id="2.30.30.380">
    <property type="entry name" value="Zn-finger domain of Sec23/24"/>
    <property type="match status" value="1"/>
</dbReference>
<dbReference type="Pfam" id="PF01694">
    <property type="entry name" value="Rhomboid"/>
    <property type="match status" value="1"/>
</dbReference>
<feature type="compositionally biased region" description="Basic and acidic residues" evidence="12">
    <location>
        <begin position="435"/>
        <end position="451"/>
    </location>
</feature>
<comment type="caution">
    <text evidence="15">The sequence shown here is derived from an EMBL/GenBank/DDBJ whole genome shotgun (WGS) entry which is preliminary data.</text>
</comment>
<name>A0A388LTE0_CHABU</name>
<dbReference type="PANTHER" id="PTHR43066:SF1">
    <property type="entry name" value="RHOMBOID PROTEIN 2"/>
    <property type="match status" value="1"/>
</dbReference>
<feature type="compositionally biased region" description="Low complexity" evidence="12">
    <location>
        <begin position="458"/>
        <end position="468"/>
    </location>
</feature>
<dbReference type="GO" id="GO:0016020">
    <property type="term" value="C:membrane"/>
    <property type="evidence" value="ECO:0007669"/>
    <property type="project" value="UniProtKB-SubCell"/>
</dbReference>
<evidence type="ECO:0000256" key="4">
    <source>
        <dbReference type="ARBA" id="ARBA00022692"/>
    </source>
</evidence>
<comment type="subcellular location">
    <subcellularLocation>
        <location evidence="1">Membrane</location>
        <topology evidence="1">Multi-pass membrane protein</topology>
    </subcellularLocation>
</comment>
<keyword evidence="3" id="KW-0645">Protease</keyword>
<organism evidence="15 16">
    <name type="scientific">Chara braunii</name>
    <name type="common">Braun's stonewort</name>
    <dbReference type="NCBI Taxonomy" id="69332"/>
    <lineage>
        <taxon>Eukaryota</taxon>
        <taxon>Viridiplantae</taxon>
        <taxon>Streptophyta</taxon>
        <taxon>Charophyceae</taxon>
        <taxon>Charales</taxon>
        <taxon>Characeae</taxon>
        <taxon>Chara</taxon>
    </lineage>
</organism>
<evidence type="ECO:0000313" key="16">
    <source>
        <dbReference type="Proteomes" id="UP000265515"/>
    </source>
</evidence>
<evidence type="ECO:0000256" key="10">
    <source>
        <dbReference type="ARBA" id="ARBA00023136"/>
    </source>
</evidence>
<feature type="region of interest" description="Disordered" evidence="12">
    <location>
        <begin position="302"/>
        <end position="330"/>
    </location>
</feature>
<proteinExistence type="inferred from homology"/>
<evidence type="ECO:0000256" key="9">
    <source>
        <dbReference type="ARBA" id="ARBA00022989"/>
    </source>
</evidence>
<feature type="domain" description="RanBP2-type" evidence="14">
    <location>
        <begin position="371"/>
        <end position="400"/>
    </location>
</feature>
<protein>
    <recommendedName>
        <fullName evidence="14">RanBP2-type domain-containing protein</fullName>
    </recommendedName>
</protein>
<dbReference type="EMBL" id="BFEA01000521">
    <property type="protein sequence ID" value="GBG85503.1"/>
    <property type="molecule type" value="Genomic_DNA"/>
</dbReference>
<feature type="transmembrane region" description="Helical" evidence="13">
    <location>
        <begin position="219"/>
        <end position="242"/>
    </location>
</feature>
<feature type="region of interest" description="Disordered" evidence="12">
    <location>
        <begin position="402"/>
        <end position="480"/>
    </location>
</feature>
<dbReference type="GO" id="GO:0004252">
    <property type="term" value="F:serine-type endopeptidase activity"/>
    <property type="evidence" value="ECO:0007669"/>
    <property type="project" value="InterPro"/>
</dbReference>
<feature type="transmembrane region" description="Helical" evidence="13">
    <location>
        <begin position="161"/>
        <end position="180"/>
    </location>
</feature>
<evidence type="ECO:0000256" key="2">
    <source>
        <dbReference type="ARBA" id="ARBA00009045"/>
    </source>
</evidence>
<keyword evidence="6 11" id="KW-0863">Zinc-finger</keyword>
<dbReference type="PROSITE" id="PS01358">
    <property type="entry name" value="ZF_RANBP2_1"/>
    <property type="match status" value="1"/>
</dbReference>
<evidence type="ECO:0000256" key="1">
    <source>
        <dbReference type="ARBA" id="ARBA00004141"/>
    </source>
</evidence>
<dbReference type="GO" id="GO:0008270">
    <property type="term" value="F:zinc ion binding"/>
    <property type="evidence" value="ECO:0007669"/>
    <property type="project" value="UniProtKB-KW"/>
</dbReference>
<dbReference type="AlphaFoldDB" id="A0A388LTE0"/>
<keyword evidence="7" id="KW-0378">Hydrolase</keyword>
<keyword evidence="5" id="KW-0479">Metal-binding</keyword>
<evidence type="ECO:0000256" key="5">
    <source>
        <dbReference type="ARBA" id="ARBA00022723"/>
    </source>
</evidence>
<keyword evidence="10 13" id="KW-0472">Membrane</keyword>
<gene>
    <name evidence="15" type="ORF">CBR_g40142</name>
</gene>
<dbReference type="InterPro" id="IPR035952">
    <property type="entry name" value="Rhomboid-like_sf"/>
</dbReference>
<accession>A0A388LTE0</accession>
<dbReference type="SUPFAM" id="SSF144091">
    <property type="entry name" value="Rhomboid-like"/>
    <property type="match status" value="1"/>
</dbReference>
<evidence type="ECO:0000256" key="11">
    <source>
        <dbReference type="PROSITE-ProRule" id="PRU00322"/>
    </source>
</evidence>
<evidence type="ECO:0000256" key="12">
    <source>
        <dbReference type="SAM" id="MobiDB-lite"/>
    </source>
</evidence>
<reference evidence="15 16" key="1">
    <citation type="journal article" date="2018" name="Cell">
        <title>The Chara Genome: Secondary Complexity and Implications for Plant Terrestrialization.</title>
        <authorList>
            <person name="Nishiyama T."/>
            <person name="Sakayama H."/>
            <person name="Vries J.D."/>
            <person name="Buschmann H."/>
            <person name="Saint-Marcoux D."/>
            <person name="Ullrich K.K."/>
            <person name="Haas F.B."/>
            <person name="Vanderstraeten L."/>
            <person name="Becker D."/>
            <person name="Lang D."/>
            <person name="Vosolsobe S."/>
            <person name="Rombauts S."/>
            <person name="Wilhelmsson P.K.I."/>
            <person name="Janitza P."/>
            <person name="Kern R."/>
            <person name="Heyl A."/>
            <person name="Rumpler F."/>
            <person name="Villalobos L.I.A.C."/>
            <person name="Clay J.M."/>
            <person name="Skokan R."/>
            <person name="Toyoda A."/>
            <person name="Suzuki Y."/>
            <person name="Kagoshima H."/>
            <person name="Schijlen E."/>
            <person name="Tajeshwar N."/>
            <person name="Catarino B."/>
            <person name="Hetherington A.J."/>
            <person name="Saltykova A."/>
            <person name="Bonnot C."/>
            <person name="Breuninger H."/>
            <person name="Symeonidi A."/>
            <person name="Radhakrishnan G.V."/>
            <person name="Van Nieuwerburgh F."/>
            <person name="Deforce D."/>
            <person name="Chang C."/>
            <person name="Karol K.G."/>
            <person name="Hedrich R."/>
            <person name="Ulvskov P."/>
            <person name="Glockner G."/>
            <person name="Delwiche C.F."/>
            <person name="Petrasek J."/>
            <person name="Van de Peer Y."/>
            <person name="Friml J."/>
            <person name="Beilby M."/>
            <person name="Dolan L."/>
            <person name="Kohara Y."/>
            <person name="Sugano S."/>
            <person name="Fujiyama A."/>
            <person name="Delaux P.-M."/>
            <person name="Quint M."/>
            <person name="TheiBen G."/>
            <person name="Hagemann M."/>
            <person name="Harholt J."/>
            <person name="Dunand C."/>
            <person name="Zachgo S."/>
            <person name="Langdale J."/>
            <person name="Maumus F."/>
            <person name="Straeten D.V.D."/>
            <person name="Gould S.B."/>
            <person name="Rensing S.A."/>
        </authorList>
    </citation>
    <scope>NUCLEOTIDE SEQUENCE [LARGE SCALE GENOMIC DNA]</scope>
    <source>
        <strain evidence="15 16">S276</strain>
    </source>
</reference>
<feature type="transmembrane region" description="Helical" evidence="13">
    <location>
        <begin position="192"/>
        <end position="213"/>
    </location>
</feature>
<dbReference type="InterPro" id="IPR036443">
    <property type="entry name" value="Znf_RanBP2_sf"/>
</dbReference>
<dbReference type="SUPFAM" id="SSF90209">
    <property type="entry name" value="Ran binding protein zinc finger-like"/>
    <property type="match status" value="1"/>
</dbReference>
<evidence type="ECO:0000256" key="7">
    <source>
        <dbReference type="ARBA" id="ARBA00022801"/>
    </source>
</evidence>
<dbReference type="OrthoDB" id="10257275at2759"/>
<dbReference type="Gene3D" id="1.20.1540.10">
    <property type="entry name" value="Rhomboid-like"/>
    <property type="match status" value="1"/>
</dbReference>
<dbReference type="PROSITE" id="PS50199">
    <property type="entry name" value="ZF_RANBP2_2"/>
    <property type="match status" value="1"/>
</dbReference>
<dbReference type="Proteomes" id="UP000265515">
    <property type="component" value="Unassembled WGS sequence"/>
</dbReference>
<keyword evidence="8" id="KW-0862">Zinc</keyword>
<dbReference type="Gramene" id="GBG85503">
    <property type="protein sequence ID" value="GBG85503"/>
    <property type="gene ID" value="CBR_g40142"/>
</dbReference>
<sequence>MYWGGRGGRRDGRRWRGGGGGGGGNPMLYALAVQTLYQFLQQENRPPVTIGLIAANAAIYLRPGELDRLLPSTHDVCLNPSAVLANLDVKRLLLSAFYHHDDHHIVYNMISLLWKGAQLEGMLGSKQFVKTVATLLVLSHSILVGLAFLLSSVFPEFSGEYYDVCAIGFSSVLFAMKVLLTWRAPSTNLTQVYGIVVPTRYASWVELLVIQMLVPNASFLGHLAGILAGIVYVNLPGDSFGVGSARRRGYRRPSRLGLGVLWDFFSVGRNPFFKLLAAVGGGVGWVLGGRWLRRLWGGGGDGDGHGRRGGDAEGRGGAPEDRGIEGGRHRVDDRQWEVGGRVVGRRPVEEERRPRTWGRDGEWAADEGDLLAGVWSCGACTYDNWVGLTECEMCGTARPTGEFDHPPSGGDEGDSGISRVDHPSRGDGGSGTRRITSDDRSGPRSVDEGRPTRPGTDSAANPSASPASQGRTTTTREAGLDIEELRRLRLARFQAEERRRSNR</sequence>
<comment type="similarity">
    <text evidence="2">Belongs to the peptidase S54 family.</text>
</comment>
<dbReference type="SMART" id="SM00547">
    <property type="entry name" value="ZnF_RBZ"/>
    <property type="match status" value="1"/>
</dbReference>
<evidence type="ECO:0000256" key="3">
    <source>
        <dbReference type="ARBA" id="ARBA00022670"/>
    </source>
</evidence>
<evidence type="ECO:0000256" key="13">
    <source>
        <dbReference type="SAM" id="Phobius"/>
    </source>
</evidence>
<evidence type="ECO:0000256" key="8">
    <source>
        <dbReference type="ARBA" id="ARBA00022833"/>
    </source>
</evidence>
<keyword evidence="4 13" id="KW-0812">Transmembrane</keyword>
<evidence type="ECO:0000313" key="15">
    <source>
        <dbReference type="EMBL" id="GBG85503.1"/>
    </source>
</evidence>
<dbReference type="InterPro" id="IPR001876">
    <property type="entry name" value="Znf_RanBP2"/>
</dbReference>
<dbReference type="FunFam" id="1.20.1540.10:FF:000008">
    <property type="entry name" value="RHOMBOID-like protein 13"/>
    <property type="match status" value="1"/>
</dbReference>
<evidence type="ECO:0000259" key="14">
    <source>
        <dbReference type="PROSITE" id="PS50199"/>
    </source>
</evidence>
<keyword evidence="9 13" id="KW-1133">Transmembrane helix</keyword>
<feature type="transmembrane region" description="Helical" evidence="13">
    <location>
        <begin position="132"/>
        <end position="155"/>
    </location>
</feature>
<dbReference type="GO" id="GO:0006508">
    <property type="term" value="P:proteolysis"/>
    <property type="evidence" value="ECO:0007669"/>
    <property type="project" value="UniProtKB-KW"/>
</dbReference>